<feature type="transmembrane region" description="Helical" evidence="1">
    <location>
        <begin position="83"/>
        <end position="99"/>
    </location>
</feature>
<keyword evidence="1" id="KW-0812">Transmembrane</keyword>
<accession>A0A830FL17</accession>
<proteinExistence type="predicted"/>
<name>A0A830FL17_9EURY</name>
<gene>
    <name evidence="2" type="ORF">GCM10009039_25470</name>
</gene>
<dbReference type="OrthoDB" id="213478at2157"/>
<keyword evidence="1" id="KW-0472">Membrane</keyword>
<keyword evidence="3" id="KW-1185">Reference proteome</keyword>
<dbReference type="InterPro" id="IPR007352">
    <property type="entry name" value="DUF420"/>
</dbReference>
<feature type="transmembrane region" description="Helical" evidence="1">
    <location>
        <begin position="52"/>
        <end position="71"/>
    </location>
</feature>
<evidence type="ECO:0008006" key="4">
    <source>
        <dbReference type="Google" id="ProtNLM"/>
    </source>
</evidence>
<comment type="caution">
    <text evidence="2">The sequence shown here is derived from an EMBL/GenBank/DDBJ whole genome shotgun (WGS) entry which is preliminary data.</text>
</comment>
<feature type="transmembrane region" description="Helical" evidence="1">
    <location>
        <begin position="172"/>
        <end position="191"/>
    </location>
</feature>
<dbReference type="Pfam" id="PF04238">
    <property type="entry name" value="DUF420"/>
    <property type="match status" value="1"/>
</dbReference>
<feature type="transmembrane region" description="Helical" evidence="1">
    <location>
        <begin position="127"/>
        <end position="151"/>
    </location>
</feature>
<protein>
    <recommendedName>
        <fullName evidence="4">DUF420 domain-containing protein</fullName>
    </recommendedName>
</protein>
<dbReference type="PANTHER" id="PTHR37692:SF1">
    <property type="entry name" value="DUF420 DOMAIN-CONTAINING PROTEIN"/>
    <property type="match status" value="1"/>
</dbReference>
<dbReference type="EMBL" id="BMPG01000003">
    <property type="protein sequence ID" value="GGL66412.1"/>
    <property type="molecule type" value="Genomic_DNA"/>
</dbReference>
<dbReference type="Proteomes" id="UP000607197">
    <property type="component" value="Unassembled WGS sequence"/>
</dbReference>
<organism evidence="2 3">
    <name type="scientific">Halocalculus aciditolerans</name>
    <dbReference type="NCBI Taxonomy" id="1383812"/>
    <lineage>
        <taxon>Archaea</taxon>
        <taxon>Methanobacteriati</taxon>
        <taxon>Methanobacteriota</taxon>
        <taxon>Stenosarchaea group</taxon>
        <taxon>Halobacteria</taxon>
        <taxon>Halobacteriales</taxon>
        <taxon>Halobacteriaceae</taxon>
        <taxon>Halocalculus</taxon>
    </lineage>
</organism>
<dbReference type="RefSeq" id="WP_188979493.1">
    <property type="nucleotide sequence ID" value="NZ_BMPG01000003.1"/>
</dbReference>
<keyword evidence="1" id="KW-1133">Transmembrane helix</keyword>
<dbReference type="AlphaFoldDB" id="A0A830FL17"/>
<evidence type="ECO:0000256" key="1">
    <source>
        <dbReference type="SAM" id="Phobius"/>
    </source>
</evidence>
<reference evidence="2" key="2">
    <citation type="submission" date="2020-09" db="EMBL/GenBank/DDBJ databases">
        <authorList>
            <person name="Sun Q."/>
            <person name="Ohkuma M."/>
        </authorList>
    </citation>
    <scope>NUCLEOTIDE SEQUENCE</scope>
    <source>
        <strain evidence="2">JCM 19596</strain>
    </source>
</reference>
<evidence type="ECO:0000313" key="2">
    <source>
        <dbReference type="EMBL" id="GGL66412.1"/>
    </source>
</evidence>
<sequence>MASLTDGYAKENPLVVTGVLSVIGYALVFGSFGGLVPFPAIGRETVLRFSDAIAVVNTCALTALLVGYYCIRNRRVRAHRASMLTAVALIGVFLVLYLWKVGGGFEKELVIQQGQFLAGYASAVRPLYLVMLAVHIVLSALAVPLVVHPVVLGLTHTPEELERTAHARVGRYAVATWSLSLGLGIVTYWLLNHVYSWRPL</sequence>
<dbReference type="PANTHER" id="PTHR37692">
    <property type="entry name" value="HYPOTHETICAL MEMBRANE SPANNING PROTEIN"/>
    <property type="match status" value="1"/>
</dbReference>
<evidence type="ECO:0000313" key="3">
    <source>
        <dbReference type="Proteomes" id="UP000607197"/>
    </source>
</evidence>
<reference evidence="2" key="1">
    <citation type="journal article" date="2014" name="Int. J. Syst. Evol. Microbiol.">
        <title>Complete genome sequence of Corynebacterium casei LMG S-19264T (=DSM 44701T), isolated from a smear-ripened cheese.</title>
        <authorList>
            <consortium name="US DOE Joint Genome Institute (JGI-PGF)"/>
            <person name="Walter F."/>
            <person name="Albersmeier A."/>
            <person name="Kalinowski J."/>
            <person name="Ruckert C."/>
        </authorList>
    </citation>
    <scope>NUCLEOTIDE SEQUENCE</scope>
    <source>
        <strain evidence="2">JCM 19596</strain>
    </source>
</reference>
<feature type="transmembrane region" description="Helical" evidence="1">
    <location>
        <begin position="12"/>
        <end position="32"/>
    </location>
</feature>